<protein>
    <recommendedName>
        <fullName evidence="2">Peptidoglycan binding-like domain-containing protein</fullName>
    </recommendedName>
</protein>
<dbReference type="Pfam" id="PF01471">
    <property type="entry name" value="PG_binding_1"/>
    <property type="match status" value="1"/>
</dbReference>
<keyword evidence="4" id="KW-1185">Reference proteome</keyword>
<feature type="compositionally biased region" description="Low complexity" evidence="1">
    <location>
        <begin position="81"/>
        <end position="98"/>
    </location>
</feature>
<feature type="domain" description="Peptidoglycan binding-like" evidence="2">
    <location>
        <begin position="220"/>
        <end position="275"/>
    </location>
</feature>
<sequence length="283" mass="29322">MSRAFATPRRSAPAVAAARVAGRPATAWRVTTRHQEAPMNHRTSSIAPVRGLAAAIAAALTLSGCSSDIEGTQVVRVTQTVTSTPPGTTTDAAPAAEPSPVTGAEPQAQGASSAGARPEVSGAARTSEAPVARACSPTLRRYPDLDPGARGPAVEAFQCLLRQQGASVAVDGAYGPATRQAYDQVARRLGWQAWVPHVETHVWTLLLSRGSTPRLRRGSTGEAVARVQRALVAQDVPVSVDGRFGADTERAVRTLQTQLGMTADGIVGPGTWRLLQSGGGPTD</sequence>
<gene>
    <name evidence="3" type="ORF">GGG17_08910</name>
</gene>
<dbReference type="EMBL" id="WLVL01000037">
    <property type="protein sequence ID" value="MTB72085.1"/>
    <property type="molecule type" value="Genomic_DNA"/>
</dbReference>
<dbReference type="SUPFAM" id="SSF47090">
    <property type="entry name" value="PGBD-like"/>
    <property type="match status" value="2"/>
</dbReference>
<accession>A0A6I3IK91</accession>
<proteinExistence type="predicted"/>
<dbReference type="InterPro" id="IPR036365">
    <property type="entry name" value="PGBD-like_sf"/>
</dbReference>
<evidence type="ECO:0000259" key="2">
    <source>
        <dbReference type="Pfam" id="PF01471"/>
    </source>
</evidence>
<evidence type="ECO:0000256" key="1">
    <source>
        <dbReference type="SAM" id="MobiDB-lite"/>
    </source>
</evidence>
<dbReference type="Gene3D" id="1.10.101.10">
    <property type="entry name" value="PGBD-like superfamily/PGBD"/>
    <property type="match status" value="2"/>
</dbReference>
<organism evidence="3 4">
    <name type="scientific">Arsenicicoccus cauae</name>
    <dbReference type="NCBI Taxonomy" id="2663847"/>
    <lineage>
        <taxon>Bacteria</taxon>
        <taxon>Bacillati</taxon>
        <taxon>Actinomycetota</taxon>
        <taxon>Actinomycetes</taxon>
        <taxon>Micrococcales</taxon>
        <taxon>Intrasporangiaceae</taxon>
        <taxon>Arsenicicoccus</taxon>
    </lineage>
</organism>
<comment type="caution">
    <text evidence="3">The sequence shown here is derived from an EMBL/GenBank/DDBJ whole genome shotgun (WGS) entry which is preliminary data.</text>
</comment>
<dbReference type="InterPro" id="IPR036366">
    <property type="entry name" value="PGBDSf"/>
</dbReference>
<feature type="region of interest" description="Disordered" evidence="1">
    <location>
        <begin position="81"/>
        <end position="147"/>
    </location>
</feature>
<dbReference type="InterPro" id="IPR002477">
    <property type="entry name" value="Peptidoglycan-bd-like"/>
</dbReference>
<dbReference type="AlphaFoldDB" id="A0A6I3IK91"/>
<name>A0A6I3IK91_9MICO</name>
<reference evidence="3 4" key="1">
    <citation type="submission" date="2019-11" db="EMBL/GenBank/DDBJ databases">
        <title>Whole genome sequencing identifies a novel species of the genus Arsenicicoccus isolated from human blood.</title>
        <authorList>
            <person name="Jeong J.H."/>
            <person name="Kweon O.J."/>
            <person name="Kim H.R."/>
            <person name="Kim T.-H."/>
            <person name="Ha S.-M."/>
            <person name="Lee M.-K."/>
        </authorList>
    </citation>
    <scope>NUCLEOTIDE SEQUENCE [LARGE SCALE GENOMIC DNA]</scope>
    <source>
        <strain evidence="3 4">MKL-02</strain>
    </source>
</reference>
<evidence type="ECO:0000313" key="3">
    <source>
        <dbReference type="EMBL" id="MTB72085.1"/>
    </source>
</evidence>
<evidence type="ECO:0000313" key="4">
    <source>
        <dbReference type="Proteomes" id="UP000431092"/>
    </source>
</evidence>
<dbReference type="Proteomes" id="UP000431092">
    <property type="component" value="Unassembled WGS sequence"/>
</dbReference>